<accession>A0ACB6S589</accession>
<gene>
    <name evidence="1" type="ORF">BU25DRAFT_490233</name>
</gene>
<keyword evidence="2" id="KW-1185">Reference proteome</keyword>
<name>A0ACB6S589_9PLEO</name>
<comment type="caution">
    <text evidence="1">The sequence shown here is derived from an EMBL/GenBank/DDBJ whole genome shotgun (WGS) entry which is preliminary data.</text>
</comment>
<evidence type="ECO:0000313" key="1">
    <source>
        <dbReference type="EMBL" id="KAF2629147.1"/>
    </source>
</evidence>
<sequence>MSGILVIDGEHAEDLQPELSLQKQQQINAANTSARSECLSFSTLMYKKLPKELRDMVYSYLCLEDRQIPIGPYYHFRKYESLKKDAVLRSENRYFPRHGDFQTVLPDGRIRTDHDVYPQDDFVMPENHIFNPSYMGEEVVLETLEKYYESNSFSVCNVEGGMDNLCTIVTLGPQDSAVDFVPIDHICDLQIRVKCEHFNKEASSLESNPGIRLREFAEKELFLRHTVDSLRKFRSRIQTSTSHKLNIEVVLISDLKRDHGHSSTFVKVHITNFLQSVRNMIYELMHDRRCTTVRVTHQDDGLMAFPKNYTGLFSLTKEQWDYEKSRQQPNHDWTHDFWILPISSSDLPTSDLLKLGGYCIDTLNTFLISRWGINDILRETSSITSVIEGPYWPIGSPYSPEFA</sequence>
<evidence type="ECO:0000313" key="2">
    <source>
        <dbReference type="Proteomes" id="UP000799754"/>
    </source>
</evidence>
<proteinExistence type="predicted"/>
<organism evidence="1 2">
    <name type="scientific">Macroventuria anomochaeta</name>
    <dbReference type="NCBI Taxonomy" id="301207"/>
    <lineage>
        <taxon>Eukaryota</taxon>
        <taxon>Fungi</taxon>
        <taxon>Dikarya</taxon>
        <taxon>Ascomycota</taxon>
        <taxon>Pezizomycotina</taxon>
        <taxon>Dothideomycetes</taxon>
        <taxon>Pleosporomycetidae</taxon>
        <taxon>Pleosporales</taxon>
        <taxon>Pleosporineae</taxon>
        <taxon>Didymellaceae</taxon>
        <taxon>Macroventuria</taxon>
    </lineage>
</organism>
<dbReference type="Proteomes" id="UP000799754">
    <property type="component" value="Unassembled WGS sequence"/>
</dbReference>
<protein>
    <submittedName>
        <fullName evidence="1">Uncharacterized protein</fullName>
    </submittedName>
</protein>
<reference evidence="1" key="1">
    <citation type="journal article" date="2020" name="Stud. Mycol.">
        <title>101 Dothideomycetes genomes: a test case for predicting lifestyles and emergence of pathogens.</title>
        <authorList>
            <person name="Haridas S."/>
            <person name="Albert R."/>
            <person name="Binder M."/>
            <person name="Bloem J."/>
            <person name="Labutti K."/>
            <person name="Salamov A."/>
            <person name="Andreopoulos B."/>
            <person name="Baker S."/>
            <person name="Barry K."/>
            <person name="Bills G."/>
            <person name="Bluhm B."/>
            <person name="Cannon C."/>
            <person name="Castanera R."/>
            <person name="Culley D."/>
            <person name="Daum C."/>
            <person name="Ezra D."/>
            <person name="Gonzalez J."/>
            <person name="Henrissat B."/>
            <person name="Kuo A."/>
            <person name="Liang C."/>
            <person name="Lipzen A."/>
            <person name="Lutzoni F."/>
            <person name="Magnuson J."/>
            <person name="Mondo S."/>
            <person name="Nolan M."/>
            <person name="Ohm R."/>
            <person name="Pangilinan J."/>
            <person name="Park H.-J."/>
            <person name="Ramirez L."/>
            <person name="Alfaro M."/>
            <person name="Sun H."/>
            <person name="Tritt A."/>
            <person name="Yoshinaga Y."/>
            <person name="Zwiers L.-H."/>
            <person name="Turgeon B."/>
            <person name="Goodwin S."/>
            <person name="Spatafora J."/>
            <person name="Crous P."/>
            <person name="Grigoriev I."/>
        </authorList>
    </citation>
    <scope>NUCLEOTIDE SEQUENCE</scope>
    <source>
        <strain evidence="1">CBS 525.71</strain>
    </source>
</reference>
<dbReference type="EMBL" id="MU006711">
    <property type="protein sequence ID" value="KAF2629147.1"/>
    <property type="molecule type" value="Genomic_DNA"/>
</dbReference>